<name>A0A6L5XYP5_9FIRM</name>
<dbReference type="EMBL" id="VUMT01000009">
    <property type="protein sequence ID" value="MSS63657.1"/>
    <property type="molecule type" value="Genomic_DNA"/>
</dbReference>
<proteinExistence type="predicted"/>
<gene>
    <name evidence="1" type="ORF">FYJ58_07175</name>
</gene>
<comment type="caution">
    <text evidence="1">The sequence shown here is derived from an EMBL/GenBank/DDBJ whole genome shotgun (WGS) entry which is preliminary data.</text>
</comment>
<dbReference type="Proteomes" id="UP000482209">
    <property type="component" value="Unassembled WGS sequence"/>
</dbReference>
<evidence type="ECO:0000313" key="1">
    <source>
        <dbReference type="EMBL" id="MSS63657.1"/>
    </source>
</evidence>
<reference evidence="1 2" key="1">
    <citation type="submission" date="2019-08" db="EMBL/GenBank/DDBJ databases">
        <title>In-depth cultivation of the pig gut microbiome towards novel bacterial diversity and tailored functional studies.</title>
        <authorList>
            <person name="Wylensek D."/>
            <person name="Hitch T.C.A."/>
            <person name="Clavel T."/>
        </authorList>
    </citation>
    <scope>NUCLEOTIDE SEQUENCE [LARGE SCALE GENOMIC DNA]</scope>
    <source>
        <strain evidence="1 2">WCA-693-APC-MOT-I</strain>
    </source>
</reference>
<accession>A0A6L5XYP5</accession>
<dbReference type="RefSeq" id="WP_154519065.1">
    <property type="nucleotide sequence ID" value="NZ_VUMT01000009.1"/>
</dbReference>
<protein>
    <submittedName>
        <fullName evidence="1">Uncharacterized protein</fullName>
    </submittedName>
</protein>
<organism evidence="1 2">
    <name type="scientific">Velocimicrobium porci</name>
    <dbReference type="NCBI Taxonomy" id="2606634"/>
    <lineage>
        <taxon>Bacteria</taxon>
        <taxon>Bacillati</taxon>
        <taxon>Bacillota</taxon>
        <taxon>Clostridia</taxon>
        <taxon>Lachnospirales</taxon>
        <taxon>Lachnospiraceae</taxon>
        <taxon>Velocimicrobium</taxon>
    </lineage>
</organism>
<evidence type="ECO:0000313" key="2">
    <source>
        <dbReference type="Proteomes" id="UP000482209"/>
    </source>
</evidence>
<dbReference type="AlphaFoldDB" id="A0A6L5XYP5"/>
<sequence length="145" mass="16366">MAIHISNMDELAKALQPTMMGLVNQLADEVYKTLNYFLNEYYTGWTPQSYQRTEDFLRSAVKTEAKMKGNRCVASVYIDYESMDDYVNATGFQVATWANTGYHGGLSVSHKPHVWDDTMDNTINNGSLLKSAIAYLKSKGFSVRV</sequence>
<keyword evidence="2" id="KW-1185">Reference proteome</keyword>